<accession>A0A6G0ZJX7</accession>
<reference evidence="1 2" key="1">
    <citation type="submission" date="2019-08" db="EMBL/GenBank/DDBJ databases">
        <title>Whole genome of Aphis craccivora.</title>
        <authorList>
            <person name="Voronova N.V."/>
            <person name="Shulinski R.S."/>
            <person name="Bandarenka Y.V."/>
            <person name="Zhorov D.G."/>
            <person name="Warner D."/>
        </authorList>
    </citation>
    <scope>NUCLEOTIDE SEQUENCE [LARGE SCALE GENOMIC DNA]</scope>
    <source>
        <strain evidence="1">180601</strain>
        <tissue evidence="1">Whole Body</tissue>
    </source>
</reference>
<evidence type="ECO:0000313" key="1">
    <source>
        <dbReference type="EMBL" id="KAF0770940.1"/>
    </source>
</evidence>
<gene>
    <name evidence="1" type="ORF">FWK35_00018582</name>
</gene>
<dbReference type="Proteomes" id="UP000478052">
    <property type="component" value="Unassembled WGS sequence"/>
</dbReference>
<keyword evidence="2" id="KW-1185">Reference proteome</keyword>
<sequence length="82" mass="8931">IPRVRIKITITAEPYSLQDPLDRASIHHRDNTKTTAAKALSSLIQSGLPVTHTWLPNGFGLTGNENIGMCPCTCIDGQPDVY</sequence>
<protein>
    <submittedName>
        <fullName evidence="1">Uncharacterized protein</fullName>
    </submittedName>
</protein>
<dbReference type="EMBL" id="VUJU01000362">
    <property type="protein sequence ID" value="KAF0770940.1"/>
    <property type="molecule type" value="Genomic_DNA"/>
</dbReference>
<organism evidence="1 2">
    <name type="scientific">Aphis craccivora</name>
    <name type="common">Cowpea aphid</name>
    <dbReference type="NCBI Taxonomy" id="307492"/>
    <lineage>
        <taxon>Eukaryota</taxon>
        <taxon>Metazoa</taxon>
        <taxon>Ecdysozoa</taxon>
        <taxon>Arthropoda</taxon>
        <taxon>Hexapoda</taxon>
        <taxon>Insecta</taxon>
        <taxon>Pterygota</taxon>
        <taxon>Neoptera</taxon>
        <taxon>Paraneoptera</taxon>
        <taxon>Hemiptera</taxon>
        <taxon>Sternorrhyncha</taxon>
        <taxon>Aphidomorpha</taxon>
        <taxon>Aphidoidea</taxon>
        <taxon>Aphididae</taxon>
        <taxon>Aphidini</taxon>
        <taxon>Aphis</taxon>
        <taxon>Aphis</taxon>
    </lineage>
</organism>
<evidence type="ECO:0000313" key="2">
    <source>
        <dbReference type="Proteomes" id="UP000478052"/>
    </source>
</evidence>
<dbReference type="AlphaFoldDB" id="A0A6G0ZJX7"/>
<feature type="non-terminal residue" evidence="1">
    <location>
        <position position="1"/>
    </location>
</feature>
<comment type="caution">
    <text evidence="1">The sequence shown here is derived from an EMBL/GenBank/DDBJ whole genome shotgun (WGS) entry which is preliminary data.</text>
</comment>
<proteinExistence type="predicted"/>
<name>A0A6G0ZJX7_APHCR</name>